<feature type="compositionally biased region" description="Pro residues" evidence="1">
    <location>
        <begin position="77"/>
        <end position="87"/>
    </location>
</feature>
<accession>A0ABQ0S3J7</accession>
<dbReference type="EMBL" id="BJNH01000056">
    <property type="protein sequence ID" value="GEC27487.1"/>
    <property type="molecule type" value="Genomic_DNA"/>
</dbReference>
<proteinExistence type="predicted"/>
<protein>
    <submittedName>
        <fullName evidence="2">Uncharacterized protein</fullName>
    </submittedName>
</protein>
<evidence type="ECO:0000313" key="2">
    <source>
        <dbReference type="EMBL" id="GEC27487.1"/>
    </source>
</evidence>
<feature type="region of interest" description="Disordered" evidence="1">
    <location>
        <begin position="1"/>
        <end position="87"/>
    </location>
</feature>
<comment type="caution">
    <text evidence="2">The sequence shown here is derived from an EMBL/GenBank/DDBJ whole genome shotgun (WGS) entry which is preliminary data.</text>
</comment>
<organism evidence="2 3">
    <name type="scientific">Pseudonocardia saturnea</name>
    <dbReference type="NCBI Taxonomy" id="33909"/>
    <lineage>
        <taxon>Bacteria</taxon>
        <taxon>Bacillati</taxon>
        <taxon>Actinomycetota</taxon>
        <taxon>Actinomycetes</taxon>
        <taxon>Pseudonocardiales</taxon>
        <taxon>Pseudonocardiaceae</taxon>
        <taxon>Pseudonocardia</taxon>
    </lineage>
</organism>
<dbReference type="Proteomes" id="UP000320693">
    <property type="component" value="Unassembled WGS sequence"/>
</dbReference>
<evidence type="ECO:0000256" key="1">
    <source>
        <dbReference type="SAM" id="MobiDB-lite"/>
    </source>
</evidence>
<reference evidence="2 3" key="1">
    <citation type="submission" date="2019-06" db="EMBL/GenBank/DDBJ databases">
        <title>Whole genome shotgun sequence of Pseudonocardia saturnea NBRC 14499.</title>
        <authorList>
            <person name="Hosoyama A."/>
            <person name="Uohara A."/>
            <person name="Ohji S."/>
            <person name="Ichikawa N."/>
        </authorList>
    </citation>
    <scope>NUCLEOTIDE SEQUENCE [LARGE SCALE GENOMIC DNA]</scope>
    <source>
        <strain evidence="2 3">NBRC 14499</strain>
    </source>
</reference>
<gene>
    <name evidence="2" type="ORF">PSA01_45160</name>
</gene>
<name>A0ABQ0S3J7_9PSEU</name>
<evidence type="ECO:0000313" key="3">
    <source>
        <dbReference type="Proteomes" id="UP000320693"/>
    </source>
</evidence>
<sequence length="87" mass="9261">MRPRPAPADRSRAGRLDATGYRVSRRPLRTTPAARSGVGHPARADRSVPPVGYAVGVTPVAPGTRRVTATTNRYVPPSDPPLPQEVP</sequence>
<keyword evidence="3" id="KW-1185">Reference proteome</keyword>